<evidence type="ECO:0000256" key="1">
    <source>
        <dbReference type="SAM" id="MobiDB-lite"/>
    </source>
</evidence>
<proteinExistence type="predicted"/>
<feature type="compositionally biased region" description="Polar residues" evidence="1">
    <location>
        <begin position="905"/>
        <end position="914"/>
    </location>
</feature>
<feature type="compositionally biased region" description="Acidic residues" evidence="1">
    <location>
        <begin position="598"/>
        <end position="609"/>
    </location>
</feature>
<gene>
    <name evidence="4" type="ORF">NHX12_027234</name>
</gene>
<reference evidence="4" key="1">
    <citation type="submission" date="2022-07" db="EMBL/GenBank/DDBJ databases">
        <title>Chromosome-level genome of Muraenolepis orangiensis.</title>
        <authorList>
            <person name="Kim J."/>
        </authorList>
    </citation>
    <scope>NUCLEOTIDE SEQUENCE</scope>
    <source>
        <strain evidence="4">KU_S4_2022</strain>
        <tissue evidence="4">Muscle</tissue>
    </source>
</reference>
<dbReference type="Proteomes" id="UP001148018">
    <property type="component" value="Unassembled WGS sequence"/>
</dbReference>
<feature type="compositionally biased region" description="Polar residues" evidence="1">
    <location>
        <begin position="921"/>
        <end position="936"/>
    </location>
</feature>
<dbReference type="SUPFAM" id="SSF50978">
    <property type="entry name" value="WD40 repeat-like"/>
    <property type="match status" value="1"/>
</dbReference>
<evidence type="ECO:0000313" key="4">
    <source>
        <dbReference type="EMBL" id="KAJ3605184.1"/>
    </source>
</evidence>
<dbReference type="InterPro" id="IPR049087">
    <property type="entry name" value="TAF1C_beta-prop"/>
</dbReference>
<feature type="compositionally biased region" description="Low complexity" evidence="1">
    <location>
        <begin position="825"/>
        <end position="839"/>
    </location>
</feature>
<dbReference type="Pfam" id="PF20641">
    <property type="entry name" value="TAF1C_beta-prop"/>
    <property type="match status" value="1"/>
</dbReference>
<dbReference type="AlphaFoldDB" id="A0A9Q0INN5"/>
<dbReference type="Pfam" id="PF20642">
    <property type="entry name" value="TAF1C_HB"/>
    <property type="match status" value="1"/>
</dbReference>
<dbReference type="PANTHER" id="PTHR15319:SF1">
    <property type="entry name" value="TATA BOX-BINDING PROTEIN-ASSOCIATED FACTOR RNA POLYMERASE I SUBUNIT C"/>
    <property type="match status" value="1"/>
</dbReference>
<feature type="region of interest" description="Disordered" evidence="1">
    <location>
        <begin position="814"/>
        <end position="1010"/>
    </location>
</feature>
<feature type="compositionally biased region" description="Basic and acidic residues" evidence="1">
    <location>
        <begin position="950"/>
        <end position="964"/>
    </location>
</feature>
<dbReference type="EMBL" id="JANIIK010000043">
    <property type="protein sequence ID" value="KAJ3605184.1"/>
    <property type="molecule type" value="Genomic_DNA"/>
</dbReference>
<organism evidence="4 5">
    <name type="scientific">Muraenolepis orangiensis</name>
    <name type="common">Patagonian moray cod</name>
    <dbReference type="NCBI Taxonomy" id="630683"/>
    <lineage>
        <taxon>Eukaryota</taxon>
        <taxon>Metazoa</taxon>
        <taxon>Chordata</taxon>
        <taxon>Craniata</taxon>
        <taxon>Vertebrata</taxon>
        <taxon>Euteleostomi</taxon>
        <taxon>Actinopterygii</taxon>
        <taxon>Neopterygii</taxon>
        <taxon>Teleostei</taxon>
        <taxon>Neoteleostei</taxon>
        <taxon>Acanthomorphata</taxon>
        <taxon>Zeiogadaria</taxon>
        <taxon>Gadariae</taxon>
        <taxon>Gadiformes</taxon>
        <taxon>Muraenolepidoidei</taxon>
        <taxon>Muraenolepididae</taxon>
        <taxon>Muraenolepis</taxon>
    </lineage>
</organism>
<dbReference type="InterPro" id="IPR049090">
    <property type="entry name" value="TAF1C_HB"/>
</dbReference>
<dbReference type="PANTHER" id="PTHR15319">
    <property type="entry name" value="TATA BOX-BINDING PROTEIN ASSOCIATED FACTOR RNA POLYMERASE I SUBUNIT C"/>
    <property type="match status" value="1"/>
</dbReference>
<protein>
    <recommendedName>
        <fullName evidence="6">TATA box-binding protein-associated factor RNA polymerase I subunit C</fullName>
    </recommendedName>
</protein>
<dbReference type="InterPro" id="IPR038801">
    <property type="entry name" value="TAF1C"/>
</dbReference>
<evidence type="ECO:0000259" key="2">
    <source>
        <dbReference type="Pfam" id="PF20641"/>
    </source>
</evidence>
<comment type="caution">
    <text evidence="4">The sequence shown here is derived from an EMBL/GenBank/DDBJ whole genome shotgun (WGS) entry which is preliminary data.</text>
</comment>
<dbReference type="GO" id="GO:0001650">
    <property type="term" value="C:fibrillar center"/>
    <property type="evidence" value="ECO:0007669"/>
    <property type="project" value="TreeGrafter"/>
</dbReference>
<evidence type="ECO:0000259" key="3">
    <source>
        <dbReference type="Pfam" id="PF20642"/>
    </source>
</evidence>
<accession>A0A9Q0INN5</accession>
<feature type="region of interest" description="Disordered" evidence="1">
    <location>
        <begin position="556"/>
        <end position="645"/>
    </location>
</feature>
<feature type="compositionally biased region" description="Low complexity" evidence="1">
    <location>
        <begin position="613"/>
        <end position="623"/>
    </location>
</feature>
<feature type="domain" description="TAF1C helical bundle" evidence="3">
    <location>
        <begin position="531"/>
        <end position="811"/>
    </location>
</feature>
<feature type="compositionally biased region" description="Polar residues" evidence="1">
    <location>
        <begin position="845"/>
        <end position="865"/>
    </location>
</feature>
<feature type="compositionally biased region" description="Basic residues" evidence="1">
    <location>
        <begin position="1001"/>
        <end position="1010"/>
    </location>
</feature>
<evidence type="ECO:0000313" key="5">
    <source>
        <dbReference type="Proteomes" id="UP001148018"/>
    </source>
</evidence>
<dbReference type="InterPro" id="IPR036322">
    <property type="entry name" value="WD40_repeat_dom_sf"/>
</dbReference>
<dbReference type="OrthoDB" id="2382881at2759"/>
<feature type="compositionally biased region" description="Polar residues" evidence="1">
    <location>
        <begin position="889"/>
        <end position="898"/>
    </location>
</feature>
<sequence>MDYRFPDRLFPAYFSSGPPNCGTKHTAGGWGGYQGTLSTNNQGVSSEAHPEFVARRQTRGEPWSPSEPVVLPLLPPKPIPQWLLNPPDKTDFGQHMENFYLDHHQDAFGSVSGLLHDNFYFGLKRKKSRGTDELNMGWTEDFLNKLNYRKCEYSYLSNRVVAYDDLLRDVIHDIPPTLLGGLLREELQLSSQQLQFAEAATGGALAHAPLRQGSWLFCPAGPDFNIQQVSLLCDGDSAPWLDPSSKTTCMELKGPVRQISCSTLLSCVAVRSDYLCGVWRCNEVDKPKVLQVIKTTQPATCITASPHVLGEVLLADESGSVHLWTVGKGLLRVRREDSNMYFNASSPWRWCEFSAHPRVMLYGDRTGMELTDVRAADGPSYTLFRIGRSPQCRSGERVVLGRYLAEAHPFHHLVTTQYSAYIMDERFPVLPMLKWDHMMQAPPIFAQVLPGHASSEGGASSTKVVIGSQSSQEIIMLQYSGGSVNPCVSVGPPQALLRPRDSQDHLPVQLPHRTDDHRLACFPGKRGDGIGEESICVLQLTQAGDIFYQVLRPAHAEPGAGQPTARQETPAPPGEEEADGTGVLPSQQSAGGPRLDGVEAEDTGSEEEMIGPTQATQAVQETQETPERESVSGAASSCEEEEGGCARRSRYLGLEVVVNVEADEIEAEQPEGAAAAIVAPGETAAAAASSDWMGRNAPPSSRAAGVWRRWLQQLLRCRSVYRTPPMAQTRRRVKVKGFKLSAAQQPITEDRLQSLRRDLGDSMASGSLLLHGGTYLPRLHLLDLPDPVPPEAWPDALSQRLSASWHGEEQWRSCASSSVTRPDSSRGWSSSGTSRQGWSEADDVLSQSTRWSEPGSPRSTVSQAARWSEPGSPRSMVSQSARWSEPGSPRSTVSQSARWSEPGTPRSTVSQSARWSEPDTPRSTVSKASQLQPWSHTSHRRMAIPSESLADSKGDTPGHMRLLEMEDDPELLFTSSQRSAGGNVRTARPSQGRPGTQSSQAKRKRSQMGF</sequence>
<name>A0A9Q0INN5_9TELE</name>
<feature type="domain" description="TAF1C beta-propeller" evidence="2">
    <location>
        <begin position="268"/>
        <end position="404"/>
    </location>
</feature>
<dbReference type="GO" id="GO:0001164">
    <property type="term" value="F:RNA polymerase I core promoter sequence-specific DNA binding"/>
    <property type="evidence" value="ECO:0007669"/>
    <property type="project" value="TreeGrafter"/>
</dbReference>
<evidence type="ECO:0008006" key="6">
    <source>
        <dbReference type="Google" id="ProtNLM"/>
    </source>
</evidence>
<keyword evidence="5" id="KW-1185">Reference proteome</keyword>